<evidence type="ECO:0000313" key="2">
    <source>
        <dbReference type="EMBL" id="RKO99604.1"/>
    </source>
</evidence>
<dbReference type="EMBL" id="ML014272">
    <property type="protein sequence ID" value="RKO99604.1"/>
    <property type="molecule type" value="Genomic_DNA"/>
</dbReference>
<dbReference type="OrthoDB" id="2103572at2759"/>
<gene>
    <name evidence="2" type="ORF">CXG81DRAFT_27652</name>
</gene>
<evidence type="ECO:0000256" key="1">
    <source>
        <dbReference type="SAM" id="MobiDB-lite"/>
    </source>
</evidence>
<proteinExistence type="predicted"/>
<protein>
    <submittedName>
        <fullName evidence="2">Uncharacterized protein</fullName>
    </submittedName>
</protein>
<evidence type="ECO:0000313" key="3">
    <source>
        <dbReference type="Proteomes" id="UP000274922"/>
    </source>
</evidence>
<accession>A0A4P9X3L0</accession>
<dbReference type="Proteomes" id="UP000274922">
    <property type="component" value="Unassembled WGS sequence"/>
</dbReference>
<feature type="region of interest" description="Disordered" evidence="1">
    <location>
        <begin position="25"/>
        <end position="46"/>
    </location>
</feature>
<sequence length="370" mass="40234">MRLSWHRTGAPAARWVSPSLLPSLLPSPSPSPSPSRLTAAARRGMATEAPAQVKTAGEIAKRIACTQLLLTRWAVEDFLVNRSSDAQDAEGKKRIEDSYNVIQAAVAHPVVAQQFTLLEHRLLKKPLGAWDTEDDLVPVSARWESLGTLLWLLKTLDRFPSPHRAFPRDLLFRTSGIVPAHVDTLTGFTDYFATGAGAQGHVQPTHAVQAAANAVEAWWWRAKAQTVLEMKLAVEDAKHQDAAQYAAFKKSIPSGLVRVMQSIEQAIELAATRSLAEGYIQLVVDKDFGVPADTPADNGAGAAADDDAPPAYVAYRAAPAHRLWELEMQSATRLRALGWYRGLTGWDTGEVKPLNVMNAVWAPANDDAAS</sequence>
<name>A0A4P9X3L0_9FUNG</name>
<reference evidence="3" key="1">
    <citation type="journal article" date="2018" name="Nat. Microbiol.">
        <title>Leveraging single-cell genomics to expand the fungal tree of life.</title>
        <authorList>
            <person name="Ahrendt S.R."/>
            <person name="Quandt C.A."/>
            <person name="Ciobanu D."/>
            <person name="Clum A."/>
            <person name="Salamov A."/>
            <person name="Andreopoulos B."/>
            <person name="Cheng J.F."/>
            <person name="Woyke T."/>
            <person name="Pelin A."/>
            <person name="Henrissat B."/>
            <person name="Reynolds N.K."/>
            <person name="Benny G.L."/>
            <person name="Smith M.E."/>
            <person name="James T.Y."/>
            <person name="Grigoriev I.V."/>
        </authorList>
    </citation>
    <scope>NUCLEOTIDE SEQUENCE [LARGE SCALE GENOMIC DNA]</scope>
    <source>
        <strain evidence="3">ATCC 52028</strain>
    </source>
</reference>
<organism evidence="2 3">
    <name type="scientific">Caulochytrium protostelioides</name>
    <dbReference type="NCBI Taxonomy" id="1555241"/>
    <lineage>
        <taxon>Eukaryota</taxon>
        <taxon>Fungi</taxon>
        <taxon>Fungi incertae sedis</taxon>
        <taxon>Chytridiomycota</taxon>
        <taxon>Chytridiomycota incertae sedis</taxon>
        <taxon>Chytridiomycetes</taxon>
        <taxon>Caulochytriales</taxon>
        <taxon>Caulochytriaceae</taxon>
        <taxon>Caulochytrium</taxon>
    </lineage>
</organism>
<dbReference type="AlphaFoldDB" id="A0A4P9X3L0"/>
<keyword evidence="3" id="KW-1185">Reference proteome</keyword>